<keyword evidence="5" id="KW-0732">Signal</keyword>
<dbReference type="PANTHER" id="PTHR11802:SF201">
    <property type="entry name" value="CARBOXYPEPTIDASE"/>
    <property type="match status" value="1"/>
</dbReference>
<dbReference type="InterPro" id="IPR029058">
    <property type="entry name" value="AB_hydrolase_fold"/>
</dbReference>
<keyword evidence="2 5" id="KW-0121">Carboxypeptidase</keyword>
<accession>A0A813L6M8</accession>
<dbReference type="InterPro" id="IPR001563">
    <property type="entry name" value="Peptidase_S10"/>
</dbReference>
<feature type="signal peptide" evidence="5">
    <location>
        <begin position="1"/>
        <end position="16"/>
    </location>
</feature>
<name>A0A813L6M8_POLGL</name>
<proteinExistence type="inferred from homology"/>
<feature type="chain" id="PRO_5033091999" description="Carboxypeptidase" evidence="5">
    <location>
        <begin position="17"/>
        <end position="646"/>
    </location>
</feature>
<dbReference type="GO" id="GO:0006508">
    <property type="term" value="P:proteolysis"/>
    <property type="evidence" value="ECO:0007669"/>
    <property type="project" value="UniProtKB-KW"/>
</dbReference>
<dbReference type="Proteomes" id="UP000626109">
    <property type="component" value="Unassembled WGS sequence"/>
</dbReference>
<evidence type="ECO:0000313" key="7">
    <source>
        <dbReference type="Proteomes" id="UP000626109"/>
    </source>
</evidence>
<evidence type="ECO:0000313" key="6">
    <source>
        <dbReference type="EMBL" id="CAE8717933.1"/>
    </source>
</evidence>
<dbReference type="Gene3D" id="3.40.50.12670">
    <property type="match status" value="1"/>
</dbReference>
<dbReference type="EC" id="3.4.16.-" evidence="5"/>
<dbReference type="Pfam" id="PF00450">
    <property type="entry name" value="Peptidase_S10"/>
    <property type="match status" value="1"/>
</dbReference>
<feature type="non-terminal residue" evidence="6">
    <location>
        <position position="646"/>
    </location>
</feature>
<gene>
    <name evidence="6" type="ORF">PGLA2088_LOCUS39779</name>
</gene>
<evidence type="ECO:0000256" key="5">
    <source>
        <dbReference type="RuleBase" id="RU361156"/>
    </source>
</evidence>
<dbReference type="AlphaFoldDB" id="A0A813L6M8"/>
<evidence type="ECO:0000256" key="2">
    <source>
        <dbReference type="ARBA" id="ARBA00022645"/>
    </source>
</evidence>
<evidence type="ECO:0000256" key="3">
    <source>
        <dbReference type="ARBA" id="ARBA00022670"/>
    </source>
</evidence>
<sequence length="646" mass="71468">MLRLLASSSLALLAAGAPAADKVSSLPGWIFDLPTDWYSGYLSFGKKHLHYVFIETESKDPEAPVVLWMNGGPGCSSMDGLFYEHGPLLINEDGKSFTKNPQSWNKLANMLYMEAPVGVGYSYSEDPKDTQDLNDDQTATDNLAALKAFFELYPEHKKRAFYVSGESYGGVYVPTLSLKIFEDKTVDFNMRGFVVGNGLFDWKLMAESSVPFLYGHGAISTRKKEEIDKACQGNYANPSDACQQLVDSASENARGLNGYDFYRDCFSAGSSASAGSLKALGSKTQLTGWHIARNPELLADLIRAPRPAHPALGENVPCIDSVGGTAWLGTKEVREALHIEPSLPNWEICSGNINYTRNMDYSAPKLYAQMMHKYRILVYNGDTDMACDYLADSWAVDSINATVDEEADWVPWLMHADGGEQTVGFLTRYKTEPGLQFLTVKGAGHMVPQWKPEVALAMLDRFLNNKDMRTGGAPQSQTKTVVVVLDACIKLAMRRLARETKGPPPKDLFMSKLRGGPGETPLSKHMEDFDLGLIFEHLVVALRHTLCQAMYVAPEVSTKPLPWSWVSLEELEMHRDIMTWLPQIVKRYHKVPAIRTETLRYFVCASSYDAAPFAKEATAKAAASAVLEGAVADEEDDEVLDVEPQS</sequence>
<reference evidence="6" key="1">
    <citation type="submission" date="2021-02" db="EMBL/GenBank/DDBJ databases">
        <authorList>
            <person name="Dougan E. K."/>
            <person name="Rhodes N."/>
            <person name="Thang M."/>
            <person name="Chan C."/>
        </authorList>
    </citation>
    <scope>NUCLEOTIDE SEQUENCE</scope>
</reference>
<dbReference type="GO" id="GO:0004185">
    <property type="term" value="F:serine-type carboxypeptidase activity"/>
    <property type="evidence" value="ECO:0007669"/>
    <property type="project" value="UniProtKB-UniRule"/>
</dbReference>
<dbReference type="EMBL" id="CAJNNW010033271">
    <property type="protein sequence ID" value="CAE8717933.1"/>
    <property type="molecule type" value="Genomic_DNA"/>
</dbReference>
<protein>
    <recommendedName>
        <fullName evidence="5">Carboxypeptidase</fullName>
        <ecNumber evidence="5">3.4.16.-</ecNumber>
    </recommendedName>
</protein>
<dbReference type="InterPro" id="IPR018202">
    <property type="entry name" value="Ser_caboxypep_ser_AS"/>
</dbReference>
<dbReference type="PANTHER" id="PTHR11802">
    <property type="entry name" value="SERINE PROTEASE FAMILY S10 SERINE CARBOXYPEPTIDASE"/>
    <property type="match status" value="1"/>
</dbReference>
<dbReference type="GO" id="GO:0031647">
    <property type="term" value="P:regulation of protein stability"/>
    <property type="evidence" value="ECO:0007669"/>
    <property type="project" value="UniProtKB-ARBA"/>
</dbReference>
<evidence type="ECO:0000256" key="1">
    <source>
        <dbReference type="ARBA" id="ARBA00009431"/>
    </source>
</evidence>
<dbReference type="SUPFAM" id="SSF53474">
    <property type="entry name" value="alpha/beta-Hydrolases"/>
    <property type="match status" value="1"/>
</dbReference>
<dbReference type="Gene3D" id="3.40.50.1820">
    <property type="entry name" value="alpha/beta hydrolase"/>
    <property type="match status" value="1"/>
</dbReference>
<dbReference type="PROSITE" id="PS00131">
    <property type="entry name" value="CARBOXYPEPT_SER_SER"/>
    <property type="match status" value="1"/>
</dbReference>
<dbReference type="FunFam" id="3.40.50.1820:FF:000335">
    <property type="entry name" value="Carboxypeptidase"/>
    <property type="match status" value="1"/>
</dbReference>
<keyword evidence="3 5" id="KW-0645">Protease</keyword>
<dbReference type="InterPro" id="IPR033124">
    <property type="entry name" value="Ser_caboxypep_his_AS"/>
</dbReference>
<keyword evidence="4 5" id="KW-0378">Hydrolase</keyword>
<dbReference type="FunFam" id="3.40.50.12670:FF:000002">
    <property type="entry name" value="Carboxypeptidase"/>
    <property type="match status" value="1"/>
</dbReference>
<organism evidence="6 7">
    <name type="scientific">Polarella glacialis</name>
    <name type="common">Dinoflagellate</name>
    <dbReference type="NCBI Taxonomy" id="89957"/>
    <lineage>
        <taxon>Eukaryota</taxon>
        <taxon>Sar</taxon>
        <taxon>Alveolata</taxon>
        <taxon>Dinophyceae</taxon>
        <taxon>Suessiales</taxon>
        <taxon>Suessiaceae</taxon>
        <taxon>Polarella</taxon>
    </lineage>
</organism>
<comment type="caution">
    <text evidence="6">The sequence shown here is derived from an EMBL/GenBank/DDBJ whole genome shotgun (WGS) entry which is preliminary data.</text>
</comment>
<dbReference type="GO" id="GO:1904715">
    <property type="term" value="P:negative regulation of chaperone-mediated autophagy"/>
    <property type="evidence" value="ECO:0007669"/>
    <property type="project" value="UniProtKB-ARBA"/>
</dbReference>
<dbReference type="PRINTS" id="PR00724">
    <property type="entry name" value="CRBOXYPTASEC"/>
</dbReference>
<comment type="similarity">
    <text evidence="1 5">Belongs to the peptidase S10 family.</text>
</comment>
<dbReference type="PROSITE" id="PS00560">
    <property type="entry name" value="CARBOXYPEPT_SER_HIS"/>
    <property type="match status" value="1"/>
</dbReference>
<evidence type="ECO:0000256" key="4">
    <source>
        <dbReference type="ARBA" id="ARBA00022801"/>
    </source>
</evidence>